<gene>
    <name evidence="1" type="ORF">Cvel_20323</name>
</gene>
<proteinExistence type="predicted"/>
<sequence>MSSDSLRRCLTERFLGFDFFFGVYFRGSGGDGCNNSCWDIFGRHEVELAGHSLGSPGVNPQVIALNLSTRQQRMPLFRRIDRGHLHALPASLHVLYMPMDAPCLEG</sequence>
<name>A0A0G4G530_9ALVE</name>
<dbReference type="AlphaFoldDB" id="A0A0G4G530"/>
<dbReference type="VEuPathDB" id="CryptoDB:Cvel_20323"/>
<protein>
    <submittedName>
        <fullName evidence="1">Uncharacterized protein</fullName>
    </submittedName>
</protein>
<dbReference type="EMBL" id="CDMZ01000899">
    <property type="protein sequence ID" value="CEM23591.1"/>
    <property type="molecule type" value="Genomic_DNA"/>
</dbReference>
<organism evidence="1">
    <name type="scientific">Chromera velia CCMP2878</name>
    <dbReference type="NCBI Taxonomy" id="1169474"/>
    <lineage>
        <taxon>Eukaryota</taxon>
        <taxon>Sar</taxon>
        <taxon>Alveolata</taxon>
        <taxon>Colpodellida</taxon>
        <taxon>Chromeraceae</taxon>
        <taxon>Chromera</taxon>
    </lineage>
</organism>
<accession>A0A0G4G530</accession>
<reference evidence="1" key="1">
    <citation type="submission" date="2014-11" db="EMBL/GenBank/DDBJ databases">
        <authorList>
            <person name="Otto D Thomas"/>
            <person name="Naeem Raeece"/>
        </authorList>
    </citation>
    <scope>NUCLEOTIDE SEQUENCE</scope>
</reference>
<evidence type="ECO:0000313" key="1">
    <source>
        <dbReference type="EMBL" id="CEM23591.1"/>
    </source>
</evidence>